<dbReference type="SUPFAM" id="SSF53223">
    <property type="entry name" value="Aminoacid dehydrogenase-like, N-terminal domain"/>
    <property type="match status" value="1"/>
</dbReference>
<reference evidence="8 9" key="1">
    <citation type="submission" date="2014-02" db="EMBL/GenBank/DDBJ databases">
        <title>Genome sequence of Paenibacillus darwinianus reveals adaptive mechanisms for survival in Antarctic soils.</title>
        <authorList>
            <person name="Dsouza M."/>
            <person name="Taylor M.W."/>
            <person name="Turner S.J."/>
            <person name="Aislabie J."/>
        </authorList>
    </citation>
    <scope>NUCLEOTIDE SEQUENCE [LARGE SCALE GENOMIC DNA]</scope>
    <source>
        <strain evidence="8 9">CE1</strain>
    </source>
</reference>
<dbReference type="GO" id="GO:0006520">
    <property type="term" value="P:amino acid metabolic process"/>
    <property type="evidence" value="ECO:0007669"/>
    <property type="project" value="InterPro"/>
</dbReference>
<evidence type="ECO:0000313" key="9">
    <source>
        <dbReference type="Proteomes" id="UP000053750"/>
    </source>
</evidence>
<dbReference type="OrthoDB" id="9803297at2"/>
<dbReference type="PANTHER" id="PTHR42722:SF1">
    <property type="entry name" value="VALINE DEHYDROGENASE"/>
    <property type="match status" value="1"/>
</dbReference>
<dbReference type="AlphaFoldDB" id="A0A9W5S3T9"/>
<protein>
    <submittedName>
        <fullName evidence="8">Leucine dehydrogenase</fullName>
    </submittedName>
</protein>
<dbReference type="InterPro" id="IPR006097">
    <property type="entry name" value="Glu/Leu/Phe/Val/Trp_DH_dimer"/>
</dbReference>
<feature type="binding site" evidence="5">
    <location>
        <begin position="181"/>
        <end position="186"/>
    </location>
    <ligand>
        <name>NAD(+)</name>
        <dbReference type="ChEBI" id="CHEBI:57540"/>
    </ligand>
</feature>
<dbReference type="InterPro" id="IPR016211">
    <property type="entry name" value="Glu/Phe/Leu/Val/Trp_DH_bac/arc"/>
</dbReference>
<dbReference type="Pfam" id="PF02812">
    <property type="entry name" value="ELFV_dehydrog_N"/>
    <property type="match status" value="1"/>
</dbReference>
<feature type="domain" description="Glutamate/phenylalanine/leucine/valine/L-tryptophan dehydrogenase C-terminal" evidence="7">
    <location>
        <begin position="144"/>
        <end position="345"/>
    </location>
</feature>
<dbReference type="Gene3D" id="3.40.50.720">
    <property type="entry name" value="NAD(P)-binding Rossmann-like Domain"/>
    <property type="match status" value="1"/>
</dbReference>
<comment type="caution">
    <text evidence="8">The sequence shown here is derived from an EMBL/GenBank/DDBJ whole genome shotgun (WGS) entry which is preliminary data.</text>
</comment>
<dbReference type="RefSeq" id="WP_036585581.1">
    <property type="nucleotide sequence ID" value="NZ_KK082115.1"/>
</dbReference>
<dbReference type="InterPro" id="IPR036291">
    <property type="entry name" value="NAD(P)-bd_dom_sf"/>
</dbReference>
<evidence type="ECO:0000256" key="3">
    <source>
        <dbReference type="ARBA" id="ARBA00023027"/>
    </source>
</evidence>
<evidence type="ECO:0000256" key="6">
    <source>
        <dbReference type="RuleBase" id="RU004417"/>
    </source>
</evidence>
<name>A0A9W5S3T9_9BACL</name>
<comment type="similarity">
    <text evidence="1 6">Belongs to the Glu/Leu/Phe/Val dehydrogenases family.</text>
</comment>
<accession>A0A9W5S3T9</accession>
<dbReference type="InterPro" id="IPR046346">
    <property type="entry name" value="Aminoacid_DH-like_N_sf"/>
</dbReference>
<feature type="active site" description="Proton donor/acceptor" evidence="4">
    <location>
        <position position="80"/>
    </location>
</feature>
<proteinExistence type="inferred from homology"/>
<dbReference type="PANTHER" id="PTHR42722">
    <property type="entry name" value="LEUCINE DEHYDROGENASE"/>
    <property type="match status" value="1"/>
</dbReference>
<dbReference type="PIRSF" id="PIRSF000188">
    <property type="entry name" value="Phe_leu_dh"/>
    <property type="match status" value="1"/>
</dbReference>
<sequence>MDLWKSIVTDGFEQLLFIQDRPSGLKAVIAIHDTTLGPAMGGCRFWHYGSEEEAVSDALRLAKGMTYKCAISGLPYGGGKAVVIRQPGQSGNEAAFRALGRIINRLGGLYITGMDLGTTVREMDWIKAETDYVTDTAGSLGAAGDFTARMTAYGVCLGIQASLEEAFGSDELRGRTIAVQGLGKVGYFVCRYLHRKGACLLVTDLHTGLVEKAVKQFNAIAVETDDIYRQDCDAFCPCALGGIINERTIPQLRCRIVAGAANNQLAEQHHGDMLHRNGILYAPDYVINAGGIIVTAAEIAHRSGEYARRRVMNIRNTLNSIYRCADSLGISSSEAANRLTRQRLG</sequence>
<dbReference type="PRINTS" id="PR00082">
    <property type="entry name" value="GLFDHDRGNASE"/>
</dbReference>
<keyword evidence="9" id="KW-1185">Reference proteome</keyword>
<dbReference type="FunFam" id="3.40.50.10860:FF:000010">
    <property type="entry name" value="Leucine dehydrogenase"/>
    <property type="match status" value="1"/>
</dbReference>
<dbReference type="Gene3D" id="3.40.50.10860">
    <property type="entry name" value="Leucine Dehydrogenase, chain A, domain 1"/>
    <property type="match status" value="1"/>
</dbReference>
<keyword evidence="5" id="KW-0547">Nucleotide-binding</keyword>
<dbReference type="InterPro" id="IPR006095">
    <property type="entry name" value="Glu/Leu/Phe/Val/Trp_DH"/>
</dbReference>
<gene>
    <name evidence="8" type="ORF">BG53_08620</name>
</gene>
<dbReference type="InterPro" id="IPR006096">
    <property type="entry name" value="Glu/Leu/Phe/Val/Trp_DH_C"/>
</dbReference>
<evidence type="ECO:0000256" key="1">
    <source>
        <dbReference type="ARBA" id="ARBA00006382"/>
    </source>
</evidence>
<dbReference type="Pfam" id="PF00208">
    <property type="entry name" value="ELFV_dehydrog"/>
    <property type="match status" value="2"/>
</dbReference>
<evidence type="ECO:0000256" key="4">
    <source>
        <dbReference type="PIRSR" id="PIRSR000188-1"/>
    </source>
</evidence>
<dbReference type="GO" id="GO:0016639">
    <property type="term" value="F:oxidoreductase activity, acting on the CH-NH2 group of donors, NAD or NADP as acceptor"/>
    <property type="evidence" value="ECO:0007669"/>
    <property type="project" value="InterPro"/>
</dbReference>
<evidence type="ECO:0000259" key="7">
    <source>
        <dbReference type="SMART" id="SM00839"/>
    </source>
</evidence>
<evidence type="ECO:0000256" key="2">
    <source>
        <dbReference type="ARBA" id="ARBA00023002"/>
    </source>
</evidence>
<dbReference type="GO" id="GO:0000166">
    <property type="term" value="F:nucleotide binding"/>
    <property type="evidence" value="ECO:0007669"/>
    <property type="project" value="UniProtKB-KW"/>
</dbReference>
<dbReference type="CDD" id="cd01075">
    <property type="entry name" value="NAD_bind_Leu_Phe_Val_DH"/>
    <property type="match status" value="1"/>
</dbReference>
<dbReference type="EMBL" id="JFHU01000023">
    <property type="protein sequence ID" value="EXX91795.1"/>
    <property type="molecule type" value="Genomic_DNA"/>
</dbReference>
<dbReference type="Proteomes" id="UP000053750">
    <property type="component" value="Unassembled WGS sequence"/>
</dbReference>
<keyword evidence="2 6" id="KW-0560">Oxidoreductase</keyword>
<organism evidence="8 9">
    <name type="scientific">Paenibacillus darwinianus</name>
    <dbReference type="NCBI Taxonomy" id="1380763"/>
    <lineage>
        <taxon>Bacteria</taxon>
        <taxon>Bacillati</taxon>
        <taxon>Bacillota</taxon>
        <taxon>Bacilli</taxon>
        <taxon>Bacillales</taxon>
        <taxon>Paenibacillaceae</taxon>
        <taxon>Paenibacillus</taxon>
    </lineage>
</organism>
<dbReference type="SMART" id="SM00839">
    <property type="entry name" value="ELFV_dehydrog"/>
    <property type="match status" value="1"/>
</dbReference>
<dbReference type="SUPFAM" id="SSF51735">
    <property type="entry name" value="NAD(P)-binding Rossmann-fold domains"/>
    <property type="match status" value="1"/>
</dbReference>
<keyword evidence="3 5" id="KW-0520">NAD</keyword>
<evidence type="ECO:0000313" key="8">
    <source>
        <dbReference type="EMBL" id="EXX91795.1"/>
    </source>
</evidence>
<evidence type="ECO:0000256" key="5">
    <source>
        <dbReference type="PIRSR" id="PIRSR000188-2"/>
    </source>
</evidence>